<keyword evidence="1" id="KW-0732">Signal</keyword>
<evidence type="ECO:0000313" key="3">
    <source>
        <dbReference type="Proteomes" id="UP000006230"/>
    </source>
</evidence>
<dbReference type="AlphaFoldDB" id="Q0FV03"/>
<proteinExistence type="predicted"/>
<dbReference type="Gene3D" id="3.40.50.1000">
    <property type="entry name" value="HAD superfamily/HAD-like"/>
    <property type="match status" value="1"/>
</dbReference>
<dbReference type="EMBL" id="AATQ01000003">
    <property type="protein sequence ID" value="EAU47928.1"/>
    <property type="molecule type" value="Genomic_DNA"/>
</dbReference>
<dbReference type="InterPro" id="IPR036412">
    <property type="entry name" value="HAD-like_sf"/>
</dbReference>
<evidence type="ECO:0000313" key="2">
    <source>
        <dbReference type="EMBL" id="EAU47928.1"/>
    </source>
</evidence>
<comment type="caution">
    <text evidence="2">The sequence shown here is derived from an EMBL/GenBank/DDBJ whole genome shotgun (WGS) entry which is preliminary data.</text>
</comment>
<reference evidence="2 3" key="1">
    <citation type="journal article" date="2010" name="J. Bacteriol.">
        <title>Genome sequences of Pelagibaca bermudensis HTCC2601T and Maritimibacter alkaliphilus HTCC2654T, the type strains of two marine Roseobacter genera.</title>
        <authorList>
            <person name="Thrash J.C."/>
            <person name="Cho J.C."/>
            <person name="Ferriera S."/>
            <person name="Johnson J."/>
            <person name="Vergin K.L."/>
            <person name="Giovannoni S.J."/>
        </authorList>
    </citation>
    <scope>NUCLEOTIDE SEQUENCE [LARGE SCALE GENOMIC DNA]</scope>
    <source>
        <strain evidence="3">DSM 26914 / JCM 13377 / KCTC 12554 / HTCC2601</strain>
    </source>
</reference>
<dbReference type="OrthoDB" id="9799365at2"/>
<evidence type="ECO:0000256" key="1">
    <source>
        <dbReference type="SAM" id="SignalP"/>
    </source>
</evidence>
<name>Q0FV03_SALBH</name>
<sequence>MRLLAASSCLALIAATAHADPLPSWNDTDTKASIIEFVETVTDPDSDSFVPVQDRIATFDNDGCLWSEQPAYFQALYAIDVLKEKAAEDPSILSSDILTAAAEGDMDTVMAGGVEGLLEVINVSHANTTVDAFQADAYDWLTTATHPATGLPYAEMVYQPMLELLGYLRDEGFTTYIVSGGGIDFIRAYADEAYGIPPWQVVGTEGNTSYEVVDGVPQLSKEGGISFVDDKEGKPVGIIRHIGQRPIFSAGNSDGDFAMLEYTTSGEGARFGMLVHHTDAEREFAYDRDSHVGQLNRGLDEGPERGWTIVDMAQDWGKVFPSD</sequence>
<gene>
    <name evidence="2" type="ORF">R2601_00775</name>
</gene>
<organism evidence="2 3">
    <name type="scientific">Salipiger bermudensis (strain DSM 26914 / JCM 13377 / KCTC 12554 / HTCC2601)</name>
    <name type="common">Pelagibaca bermudensis</name>
    <dbReference type="NCBI Taxonomy" id="314265"/>
    <lineage>
        <taxon>Bacteria</taxon>
        <taxon>Pseudomonadati</taxon>
        <taxon>Pseudomonadota</taxon>
        <taxon>Alphaproteobacteria</taxon>
        <taxon>Rhodobacterales</taxon>
        <taxon>Roseobacteraceae</taxon>
        <taxon>Salipiger</taxon>
    </lineage>
</organism>
<dbReference type="STRING" id="314265.R2601_00775"/>
<dbReference type="RefSeq" id="WP_007803643.1">
    <property type="nucleotide sequence ID" value="NZ_DS022279.1"/>
</dbReference>
<dbReference type="HOGENOM" id="CLU_052514_0_0_5"/>
<accession>Q0FV03</accession>
<dbReference type="eggNOG" id="COG0560">
    <property type="taxonomic scope" value="Bacteria"/>
</dbReference>
<feature type="chain" id="PRO_5004172003" evidence="1">
    <location>
        <begin position="20"/>
        <end position="323"/>
    </location>
</feature>
<dbReference type="Proteomes" id="UP000006230">
    <property type="component" value="Unassembled WGS sequence"/>
</dbReference>
<protein>
    <submittedName>
        <fullName evidence="2">Nonspecific acid phosphatase</fullName>
    </submittedName>
</protein>
<keyword evidence="3" id="KW-1185">Reference proteome</keyword>
<feature type="signal peptide" evidence="1">
    <location>
        <begin position="1"/>
        <end position="19"/>
    </location>
</feature>
<dbReference type="SUPFAM" id="SSF56784">
    <property type="entry name" value="HAD-like"/>
    <property type="match status" value="1"/>
</dbReference>
<dbReference type="InterPro" id="IPR023214">
    <property type="entry name" value="HAD_sf"/>
</dbReference>